<dbReference type="InterPro" id="IPR037898">
    <property type="entry name" value="NudC_fam"/>
</dbReference>
<dbReference type="InterPro" id="IPR025934">
    <property type="entry name" value="NudC_N_dom"/>
</dbReference>
<reference evidence="4" key="1">
    <citation type="submission" date="2021-04" db="EMBL/GenBank/DDBJ databases">
        <authorList>
            <consortium name="Molecular Ecology Group"/>
        </authorList>
    </citation>
    <scope>NUCLEOTIDE SEQUENCE</scope>
</reference>
<evidence type="ECO:0000256" key="1">
    <source>
        <dbReference type="ARBA" id="ARBA00022553"/>
    </source>
</evidence>
<feature type="domain" description="CS" evidence="3">
    <location>
        <begin position="199"/>
        <end position="292"/>
    </location>
</feature>
<evidence type="ECO:0000313" key="4">
    <source>
        <dbReference type="EMBL" id="CAG5134483.1"/>
    </source>
</evidence>
<dbReference type="SUPFAM" id="SSF49764">
    <property type="entry name" value="HSP20-like chaperones"/>
    <property type="match status" value="1"/>
</dbReference>
<evidence type="ECO:0000313" key="5">
    <source>
        <dbReference type="Proteomes" id="UP000678393"/>
    </source>
</evidence>
<keyword evidence="5" id="KW-1185">Reference proteome</keyword>
<name>A0A8S3ZXT4_9EUPU</name>
<dbReference type="Gene3D" id="2.60.40.790">
    <property type="match status" value="1"/>
</dbReference>
<comment type="caution">
    <text evidence="4">The sequence shown here is derived from an EMBL/GenBank/DDBJ whole genome shotgun (WGS) entry which is preliminary data.</text>
</comment>
<dbReference type="PANTHER" id="PTHR12356">
    <property type="entry name" value="NUCLEAR MOVEMENT PROTEIN NUDC"/>
    <property type="match status" value="1"/>
</dbReference>
<evidence type="ECO:0000259" key="3">
    <source>
        <dbReference type="PROSITE" id="PS51203"/>
    </source>
</evidence>
<feature type="region of interest" description="Disordered" evidence="2">
    <location>
        <begin position="85"/>
        <end position="144"/>
    </location>
</feature>
<dbReference type="Pfam" id="PF04969">
    <property type="entry name" value="CS"/>
    <property type="match status" value="1"/>
</dbReference>
<proteinExistence type="predicted"/>
<protein>
    <recommendedName>
        <fullName evidence="3">CS domain-containing protein</fullName>
    </recommendedName>
</protein>
<feature type="compositionally biased region" description="Basic and acidic residues" evidence="2">
    <location>
        <begin position="121"/>
        <end position="144"/>
    </location>
</feature>
<dbReference type="EMBL" id="CAJHNH020007235">
    <property type="protein sequence ID" value="CAG5134483.1"/>
    <property type="molecule type" value="Genomic_DNA"/>
</dbReference>
<dbReference type="GO" id="GO:0051082">
    <property type="term" value="F:unfolded protein binding"/>
    <property type="evidence" value="ECO:0007669"/>
    <property type="project" value="TreeGrafter"/>
</dbReference>
<feature type="region of interest" description="Disordered" evidence="2">
    <location>
        <begin position="353"/>
        <end position="380"/>
    </location>
</feature>
<dbReference type="Proteomes" id="UP000678393">
    <property type="component" value="Unassembled WGS sequence"/>
</dbReference>
<keyword evidence="1" id="KW-0597">Phosphoprotein</keyword>
<dbReference type="InterPro" id="IPR008978">
    <property type="entry name" value="HSP20-like_chaperone"/>
</dbReference>
<gene>
    <name evidence="4" type="ORF">CUNI_LOCUS20041</name>
</gene>
<dbReference type="PROSITE" id="PS51203">
    <property type="entry name" value="CS"/>
    <property type="match status" value="1"/>
</dbReference>
<dbReference type="InterPro" id="IPR007052">
    <property type="entry name" value="CS_dom"/>
</dbReference>
<feature type="compositionally biased region" description="Low complexity" evidence="2">
    <location>
        <begin position="157"/>
        <end position="166"/>
    </location>
</feature>
<dbReference type="OrthoDB" id="515366at2759"/>
<feature type="compositionally biased region" description="Basic and acidic residues" evidence="2">
    <location>
        <begin position="85"/>
        <end position="98"/>
    </location>
</feature>
<feature type="region of interest" description="Disordered" evidence="2">
    <location>
        <begin position="157"/>
        <end position="193"/>
    </location>
</feature>
<dbReference type="Pfam" id="PF14050">
    <property type="entry name" value="Nudc_N"/>
    <property type="match status" value="1"/>
</dbReference>
<feature type="compositionally biased region" description="Polar residues" evidence="2">
    <location>
        <begin position="111"/>
        <end position="120"/>
    </location>
</feature>
<evidence type="ECO:0000256" key="2">
    <source>
        <dbReference type="SAM" id="MobiDB-lite"/>
    </source>
</evidence>
<dbReference type="AlphaFoldDB" id="A0A8S3ZXT4"/>
<accession>A0A8S3ZXT4</accession>
<sequence>MASDYEKYDGALLGILQNEGKVAPFLDVILGFLYRRTDFFRVMKTETDKLGFPPGIAHKLLENIFRKYEALALADAKRVEEMKKAREKEAREKEEEQQRASAQMAVEEKPISTSDAAHSSSFDEKDKADTDKSQSPAEEARMDIDGGETVHNSIEQTTPAAQPAAASNPGEDEDEKNEDPEQARQRRALQANPMTYNGADRDAYCWSQTITETDLRVKVPKSVVKGKQVKVDIQKKHIRVSALTDDGSWSNLVDGDLSWEVNTEESMWTLIPGEFVHINLEKKQERWWEHVFVDEPKINTRKIDCSRPMTDLDDEAQAKIEEMLFNQRQKQLGLPQSHEAKTHDMLRKAWDAEGSPFKGQPFDPSRFSVDPGGAITFKDS</sequence>
<dbReference type="PANTHER" id="PTHR12356:SF19">
    <property type="entry name" value="NUDC DOMAIN-CONTAINING PROTEIN 3"/>
    <property type="match status" value="1"/>
</dbReference>
<dbReference type="GO" id="GO:0006457">
    <property type="term" value="P:protein folding"/>
    <property type="evidence" value="ECO:0007669"/>
    <property type="project" value="TreeGrafter"/>
</dbReference>
<organism evidence="4 5">
    <name type="scientific">Candidula unifasciata</name>
    <dbReference type="NCBI Taxonomy" id="100452"/>
    <lineage>
        <taxon>Eukaryota</taxon>
        <taxon>Metazoa</taxon>
        <taxon>Spiralia</taxon>
        <taxon>Lophotrochozoa</taxon>
        <taxon>Mollusca</taxon>
        <taxon>Gastropoda</taxon>
        <taxon>Heterobranchia</taxon>
        <taxon>Euthyneura</taxon>
        <taxon>Panpulmonata</taxon>
        <taxon>Eupulmonata</taxon>
        <taxon>Stylommatophora</taxon>
        <taxon>Helicina</taxon>
        <taxon>Helicoidea</taxon>
        <taxon>Geomitridae</taxon>
        <taxon>Candidula</taxon>
    </lineage>
</organism>
<dbReference type="GO" id="GO:0005737">
    <property type="term" value="C:cytoplasm"/>
    <property type="evidence" value="ECO:0007669"/>
    <property type="project" value="TreeGrafter"/>
</dbReference>